<feature type="domain" description="C3H1-type" evidence="6">
    <location>
        <begin position="102"/>
        <end position="130"/>
    </location>
</feature>
<evidence type="ECO:0000256" key="5">
    <source>
        <dbReference type="PROSITE-ProRule" id="PRU00723"/>
    </source>
</evidence>
<dbReference type="InterPro" id="IPR045877">
    <property type="entry name" value="ZFP36-like"/>
</dbReference>
<dbReference type="Proteomes" id="UP001205105">
    <property type="component" value="Unassembled WGS sequence"/>
</dbReference>
<feature type="zinc finger region" description="C3H1-type" evidence="5">
    <location>
        <begin position="14"/>
        <end position="42"/>
    </location>
</feature>
<feature type="domain" description="C3H1-type" evidence="6">
    <location>
        <begin position="58"/>
        <end position="86"/>
    </location>
</feature>
<evidence type="ECO:0000259" key="6">
    <source>
        <dbReference type="PROSITE" id="PS50103"/>
    </source>
</evidence>
<comment type="caution">
    <text evidence="7">The sequence shown here is derived from an EMBL/GenBank/DDBJ whole genome shotgun (WGS) entry which is preliminary data.</text>
</comment>
<keyword evidence="1 5" id="KW-0479">Metal-binding</keyword>
<feature type="zinc finger region" description="C3H1-type" evidence="5">
    <location>
        <begin position="216"/>
        <end position="244"/>
    </location>
</feature>
<evidence type="ECO:0000256" key="4">
    <source>
        <dbReference type="ARBA" id="ARBA00022833"/>
    </source>
</evidence>
<feature type="non-terminal residue" evidence="7">
    <location>
        <position position="1"/>
    </location>
</feature>
<sequence length="273" mass="30302">PTDPQVREGLLPSTYRTQLCDTYLEGRECPKRAACSRAHSLEELRVEAGIAAGVLPVGFKTLLCQTYVMNRFCPMGRACTMAHGVHEVRVLDSIRAGCVTPAYKTQRCSMHTMHGFCPQGLLCIYAHDYSELRREASVQQGNLNPKYKTTLCQAFAANGRQERSRRARTGMRGACLCVCTAVIRGICMHGDWCAFAHGVEDLRLHAAIRDHVLPATFRTRLCPDKLAKGTCPRGYSCHFAHSQEDKLPQLITKGTLCAVFKVRAGLGCECYLF</sequence>
<reference evidence="7" key="1">
    <citation type="submission" date="2020-11" db="EMBL/GenBank/DDBJ databases">
        <title>Chlorella ohadii genome sequencing and assembly.</title>
        <authorList>
            <person name="Murik O."/>
            <person name="Treves H."/>
            <person name="Kedem I."/>
            <person name="Shotland Y."/>
            <person name="Kaplan A."/>
        </authorList>
    </citation>
    <scope>NUCLEOTIDE SEQUENCE</scope>
    <source>
        <strain evidence="7">1</strain>
    </source>
</reference>
<name>A0AAD5DDB2_9CHLO</name>
<feature type="zinc finger region" description="C3H1-type" evidence="5">
    <location>
        <begin position="58"/>
        <end position="86"/>
    </location>
</feature>
<evidence type="ECO:0000313" key="7">
    <source>
        <dbReference type="EMBL" id="KAI7835407.1"/>
    </source>
</evidence>
<dbReference type="GO" id="GO:0008270">
    <property type="term" value="F:zinc ion binding"/>
    <property type="evidence" value="ECO:0007669"/>
    <property type="project" value="UniProtKB-KW"/>
</dbReference>
<keyword evidence="3 5" id="KW-0863">Zinc-finger</keyword>
<feature type="zinc finger region" description="C3H1-type" evidence="5">
    <location>
        <begin position="102"/>
        <end position="130"/>
    </location>
</feature>
<dbReference type="GO" id="GO:0003729">
    <property type="term" value="F:mRNA binding"/>
    <property type="evidence" value="ECO:0007669"/>
    <property type="project" value="InterPro"/>
</dbReference>
<organism evidence="7 8">
    <name type="scientific">Chlorella ohadii</name>
    <dbReference type="NCBI Taxonomy" id="2649997"/>
    <lineage>
        <taxon>Eukaryota</taxon>
        <taxon>Viridiplantae</taxon>
        <taxon>Chlorophyta</taxon>
        <taxon>core chlorophytes</taxon>
        <taxon>Trebouxiophyceae</taxon>
        <taxon>Chlorellales</taxon>
        <taxon>Chlorellaceae</taxon>
        <taxon>Chlorella clade</taxon>
        <taxon>Chlorella</taxon>
    </lineage>
</organism>
<dbReference type="PROSITE" id="PS50103">
    <property type="entry name" value="ZF_C3H1"/>
    <property type="match status" value="4"/>
</dbReference>
<feature type="domain" description="C3H1-type" evidence="6">
    <location>
        <begin position="14"/>
        <end position="42"/>
    </location>
</feature>
<gene>
    <name evidence="7" type="ORF">COHA_010681</name>
</gene>
<evidence type="ECO:0000256" key="1">
    <source>
        <dbReference type="ARBA" id="ARBA00022723"/>
    </source>
</evidence>
<accession>A0AAD5DDB2</accession>
<dbReference type="SUPFAM" id="SSF90229">
    <property type="entry name" value="CCCH zinc finger"/>
    <property type="match status" value="5"/>
</dbReference>
<evidence type="ECO:0000256" key="2">
    <source>
        <dbReference type="ARBA" id="ARBA00022737"/>
    </source>
</evidence>
<dbReference type="PANTHER" id="PTHR12547">
    <property type="entry name" value="CCCH ZINC FINGER/TIS11-RELATED"/>
    <property type="match status" value="1"/>
</dbReference>
<proteinExistence type="predicted"/>
<dbReference type="SMART" id="SM00356">
    <property type="entry name" value="ZnF_C3H1"/>
    <property type="match status" value="5"/>
</dbReference>
<protein>
    <recommendedName>
        <fullName evidence="6">C3H1-type domain-containing protein</fullName>
    </recommendedName>
</protein>
<dbReference type="EMBL" id="JADXDR010000270">
    <property type="protein sequence ID" value="KAI7835407.1"/>
    <property type="molecule type" value="Genomic_DNA"/>
</dbReference>
<dbReference type="PANTHER" id="PTHR12547:SF18">
    <property type="entry name" value="PROTEIN TIS11"/>
    <property type="match status" value="1"/>
</dbReference>
<keyword evidence="8" id="KW-1185">Reference proteome</keyword>
<keyword evidence="2" id="KW-0677">Repeat</keyword>
<evidence type="ECO:0000256" key="3">
    <source>
        <dbReference type="ARBA" id="ARBA00022771"/>
    </source>
</evidence>
<dbReference type="InterPro" id="IPR000571">
    <property type="entry name" value="Znf_CCCH"/>
</dbReference>
<dbReference type="Gene3D" id="4.10.1000.10">
    <property type="entry name" value="Zinc finger, CCCH-type"/>
    <property type="match status" value="4"/>
</dbReference>
<dbReference type="AlphaFoldDB" id="A0AAD5DDB2"/>
<dbReference type="InterPro" id="IPR036855">
    <property type="entry name" value="Znf_CCCH_sf"/>
</dbReference>
<evidence type="ECO:0000313" key="8">
    <source>
        <dbReference type="Proteomes" id="UP001205105"/>
    </source>
</evidence>
<feature type="domain" description="C3H1-type" evidence="6">
    <location>
        <begin position="216"/>
        <end position="244"/>
    </location>
</feature>
<keyword evidence="4 5" id="KW-0862">Zinc</keyword>
<dbReference type="Pfam" id="PF00642">
    <property type="entry name" value="zf-CCCH"/>
    <property type="match status" value="1"/>
</dbReference>